<sequence length="554" mass="61860">MEFRVVKNRLGGKFSRSMLLLTLILIFSSLLGACGGTGTTAKKADALWVGEVGDEYINNFNPYGAASGGPPSDMIYESLLFTNLANGTMNPWLATKYQFSDNNKQLVFTLHDNVKWNDGKPFTAQDVKFTFDSMQKYPGMDVSAIWKYLSSVEATNDQTVTLKFKSAYTPMLWYLGRLQILPAHIWSTVGDPTKYVDKNPVGTGPFKLKTFTPQLVKLAKNSSYWQAGKPAFGEIDYPIYKSNDTLVLQLISNKLDTAQVFVPNLERNYVQKDKENHHFWLAPNATLMFYPNNAKKPFNQVAVRQAISQALDRSKMSQIAENGYMQVAHPTALILPAAKDFLDPNYANLTFKSDAQQAKHTLEGAGYTLGKDGVYVGKDGTRLAFKIDVPNSYSDEILLCQVASQNLKAAGIDASVNTLSYTDWYNNKQNGQYDITIDSDGGGLTPFYYYNRTLNSQRSAPLGKSAQSNFTRWEDPHTDSLLNQYAATSDSAIQKQTMQGIEKIFVEQAPTIPLLDAPVWFEYNSSRFTGWPSKENPYVTAASPLQIILNVKPR</sequence>
<dbReference type="Gene3D" id="3.90.76.10">
    <property type="entry name" value="Dipeptide-binding Protein, Domain 1"/>
    <property type="match status" value="1"/>
</dbReference>
<dbReference type="PIRSF" id="PIRSF002741">
    <property type="entry name" value="MppA"/>
    <property type="match status" value="1"/>
</dbReference>
<feature type="domain" description="Solute-binding protein family 5" evidence="1">
    <location>
        <begin position="89"/>
        <end position="456"/>
    </location>
</feature>
<dbReference type="Pfam" id="PF00496">
    <property type="entry name" value="SBP_bac_5"/>
    <property type="match status" value="1"/>
</dbReference>
<dbReference type="Gene3D" id="3.40.190.10">
    <property type="entry name" value="Periplasmic binding protein-like II"/>
    <property type="match status" value="1"/>
</dbReference>
<dbReference type="SUPFAM" id="SSF53850">
    <property type="entry name" value="Periplasmic binding protein-like II"/>
    <property type="match status" value="1"/>
</dbReference>
<keyword evidence="3" id="KW-1185">Reference proteome</keyword>
<organism evidence="2 3">
    <name type="scientific">Dictyobacter alpinus</name>
    <dbReference type="NCBI Taxonomy" id="2014873"/>
    <lineage>
        <taxon>Bacteria</taxon>
        <taxon>Bacillati</taxon>
        <taxon>Chloroflexota</taxon>
        <taxon>Ktedonobacteria</taxon>
        <taxon>Ktedonobacterales</taxon>
        <taxon>Dictyobacteraceae</taxon>
        <taxon>Dictyobacter</taxon>
    </lineage>
</organism>
<dbReference type="GO" id="GO:0015833">
    <property type="term" value="P:peptide transport"/>
    <property type="evidence" value="ECO:0007669"/>
    <property type="project" value="TreeGrafter"/>
</dbReference>
<dbReference type="InterPro" id="IPR000914">
    <property type="entry name" value="SBP_5_dom"/>
</dbReference>
<dbReference type="AlphaFoldDB" id="A0A402BB37"/>
<evidence type="ECO:0000313" key="3">
    <source>
        <dbReference type="Proteomes" id="UP000287171"/>
    </source>
</evidence>
<dbReference type="Gene3D" id="3.10.105.10">
    <property type="entry name" value="Dipeptide-binding Protein, Domain 3"/>
    <property type="match status" value="1"/>
</dbReference>
<dbReference type="Proteomes" id="UP000287171">
    <property type="component" value="Unassembled WGS sequence"/>
</dbReference>
<dbReference type="CDD" id="cd08509">
    <property type="entry name" value="PBP2_TmCBP_oligosaccharides_like"/>
    <property type="match status" value="1"/>
</dbReference>
<accession>A0A402BB37</accession>
<gene>
    <name evidence="2" type="ORF">KDA_39860</name>
</gene>
<dbReference type="EMBL" id="BIFT01000001">
    <property type="protein sequence ID" value="GCE28502.1"/>
    <property type="molecule type" value="Genomic_DNA"/>
</dbReference>
<dbReference type="InterPro" id="IPR030678">
    <property type="entry name" value="Peptide/Ni-bd"/>
</dbReference>
<proteinExistence type="predicted"/>
<dbReference type="GO" id="GO:0043190">
    <property type="term" value="C:ATP-binding cassette (ABC) transporter complex"/>
    <property type="evidence" value="ECO:0007669"/>
    <property type="project" value="InterPro"/>
</dbReference>
<dbReference type="InterPro" id="IPR039424">
    <property type="entry name" value="SBP_5"/>
</dbReference>
<evidence type="ECO:0000313" key="2">
    <source>
        <dbReference type="EMBL" id="GCE28502.1"/>
    </source>
</evidence>
<evidence type="ECO:0000259" key="1">
    <source>
        <dbReference type="Pfam" id="PF00496"/>
    </source>
</evidence>
<dbReference type="GO" id="GO:0042597">
    <property type="term" value="C:periplasmic space"/>
    <property type="evidence" value="ECO:0007669"/>
    <property type="project" value="UniProtKB-ARBA"/>
</dbReference>
<protein>
    <submittedName>
        <fullName evidence="2">Peptide ABC transporter substrate-binding protein</fullName>
    </submittedName>
</protein>
<name>A0A402BB37_9CHLR</name>
<reference evidence="3" key="1">
    <citation type="submission" date="2018-12" db="EMBL/GenBank/DDBJ databases">
        <title>Tengunoibacter tsumagoiensis gen. nov., sp. nov., Dictyobacter kobayashii sp. nov., D. alpinus sp. nov., and D. joshuensis sp. nov. and description of Dictyobacteraceae fam. nov. within the order Ktedonobacterales isolated from Tengu-no-mugimeshi.</title>
        <authorList>
            <person name="Wang C.M."/>
            <person name="Zheng Y."/>
            <person name="Sakai Y."/>
            <person name="Toyoda A."/>
            <person name="Minakuchi Y."/>
            <person name="Abe K."/>
            <person name="Yokota A."/>
            <person name="Yabe S."/>
        </authorList>
    </citation>
    <scope>NUCLEOTIDE SEQUENCE [LARGE SCALE GENOMIC DNA]</scope>
    <source>
        <strain evidence="3">Uno16</strain>
    </source>
</reference>
<dbReference type="PROSITE" id="PS51257">
    <property type="entry name" value="PROKAR_LIPOPROTEIN"/>
    <property type="match status" value="1"/>
</dbReference>
<dbReference type="GO" id="GO:1904680">
    <property type="term" value="F:peptide transmembrane transporter activity"/>
    <property type="evidence" value="ECO:0007669"/>
    <property type="project" value="TreeGrafter"/>
</dbReference>
<dbReference type="PANTHER" id="PTHR30290">
    <property type="entry name" value="PERIPLASMIC BINDING COMPONENT OF ABC TRANSPORTER"/>
    <property type="match status" value="1"/>
</dbReference>
<comment type="caution">
    <text evidence="2">The sequence shown here is derived from an EMBL/GenBank/DDBJ whole genome shotgun (WGS) entry which is preliminary data.</text>
</comment>